<dbReference type="OrthoDB" id="32195at2"/>
<organism evidence="3 4">
    <name type="scientific">Gelidibacter gilvus</name>
    <dbReference type="NCBI Taxonomy" id="59602"/>
    <lineage>
        <taxon>Bacteria</taxon>
        <taxon>Pseudomonadati</taxon>
        <taxon>Bacteroidota</taxon>
        <taxon>Flavobacteriia</taxon>
        <taxon>Flavobacteriales</taxon>
        <taxon>Flavobacteriaceae</taxon>
        <taxon>Gelidibacter</taxon>
    </lineage>
</organism>
<keyword evidence="4" id="KW-1185">Reference proteome</keyword>
<dbReference type="SUPFAM" id="SSF52540">
    <property type="entry name" value="P-loop containing nucleoside triphosphate hydrolases"/>
    <property type="match status" value="1"/>
</dbReference>
<dbReference type="GO" id="GO:0016787">
    <property type="term" value="F:hydrolase activity"/>
    <property type="evidence" value="ECO:0007669"/>
    <property type="project" value="InterPro"/>
</dbReference>
<dbReference type="InterPro" id="IPR018306">
    <property type="entry name" value="Phage_T5_Orf172_DNA-bd"/>
</dbReference>
<feature type="domain" description="Bacteriophage T5 Orf172 DNA-binding" evidence="2">
    <location>
        <begin position="25"/>
        <end position="107"/>
    </location>
</feature>
<evidence type="ECO:0000313" key="3">
    <source>
        <dbReference type="EMBL" id="RXJ52642.1"/>
    </source>
</evidence>
<dbReference type="GO" id="GO:0003677">
    <property type="term" value="F:DNA binding"/>
    <property type="evidence" value="ECO:0007669"/>
    <property type="project" value="InterPro"/>
</dbReference>
<dbReference type="SMART" id="SM00974">
    <property type="entry name" value="T5orf172"/>
    <property type="match status" value="1"/>
</dbReference>
<sequence>MSKEFFPQRPKSKPVIYAYELPNDITREGQLKIGDTNRSAKERIKEQIGATRSQFNIVYEESAVYKNGNSFRDHEIHRYLRKKGIKNPDGEWFKCSLKDVKAAIISVKRGELNEENRSLDFKMRPEQEEAVNKTIQYFKNYKKENHNSTPHFLWNAKMRFGKTFSTYQLAKKQNWSKVLVLTFKPAVQSSWKEDLMSHVDFEGWQFISKDGLTYEEADKNRPFVCFGSFQDYLGKNTTTGGIKTRNEWVHATHWDCVVFDEYHYGAWNDNAKGLFNELYEDGKDEDLKYVDKIENFDEDIIPITTESFLYLSGTPFKALSSGEFIEEEIFNWTYSDEQKAKEEWKGENNPYATLPRMVMLTYQLPDSIREIALGGEYNEFDLNTFFTAVGEKENAKFNLESDVQKWLDLIRGGFRETTLDNLKQGTQKPPMPFSDIRLLNVLTHTFWFLPSVASCHAMKNLMSQKQNNFYHDFEIIVAAGASAGIGVNALTPVLEAMDNPLESKTITLSCGKLTTGVSVKPWSGIFMLRNSSSPETYFQAAFRVQTPWTIKNPDSMSPNEEEIMKEECYVFDFAPNRALSQIADYACRLNINESNPEKNVAEFIHFLPVLAYDGSSMRQVDAAGVLDIAMSGTTATLLARRWESALLVNVDNNTLARLMANQDALDALLNIEGFRNLNQDIETIINKSESVKKAKKEANDKELTKKEKQALSEEEKEYKSLRKQIQEKLIKFATRIPIFMYLTDYRERSLKDVITQLEPGLFKKVTGLDVKDFELLVSIGVFNSSLMNDAVFKFKRYEDASLEYIGINKHEGEDVGGYDTVITREDYNQVFVNKQ</sequence>
<dbReference type="RefSeq" id="WP_129015776.1">
    <property type="nucleotide sequence ID" value="NZ_SDDZ01000001.1"/>
</dbReference>
<dbReference type="Gene3D" id="3.40.50.300">
    <property type="entry name" value="P-loop containing nucleotide triphosphate hydrolases"/>
    <property type="match status" value="1"/>
</dbReference>
<dbReference type="GO" id="GO:0005524">
    <property type="term" value="F:ATP binding"/>
    <property type="evidence" value="ECO:0007669"/>
    <property type="project" value="InterPro"/>
</dbReference>
<dbReference type="Proteomes" id="UP000289792">
    <property type="component" value="Unassembled WGS sequence"/>
</dbReference>
<dbReference type="InterPro" id="IPR027417">
    <property type="entry name" value="P-loop_NTPase"/>
</dbReference>
<evidence type="ECO:0000313" key="4">
    <source>
        <dbReference type="Proteomes" id="UP000289792"/>
    </source>
</evidence>
<keyword evidence="3" id="KW-0540">Nuclease</keyword>
<proteinExistence type="predicted"/>
<dbReference type="AlphaFoldDB" id="A0A4Q0XK92"/>
<keyword evidence="3" id="KW-0378">Hydrolase</keyword>
<evidence type="ECO:0000256" key="1">
    <source>
        <dbReference type="SAM" id="Coils"/>
    </source>
</evidence>
<protein>
    <submittedName>
        <fullName evidence="3">Restriction endonuclease</fullName>
    </submittedName>
</protein>
<evidence type="ECO:0000259" key="2">
    <source>
        <dbReference type="SMART" id="SM00974"/>
    </source>
</evidence>
<comment type="caution">
    <text evidence="3">The sequence shown here is derived from an EMBL/GenBank/DDBJ whole genome shotgun (WGS) entry which is preliminary data.</text>
</comment>
<reference evidence="3 4" key="1">
    <citation type="submission" date="2019-01" db="EMBL/GenBank/DDBJ databases">
        <title>Genome sequence of the Antarctic species Gelidibacter gilvus ACAM 158(T).</title>
        <authorList>
            <person name="Bowman J.P."/>
        </authorList>
    </citation>
    <scope>NUCLEOTIDE SEQUENCE [LARGE SCALE GENOMIC DNA]</scope>
    <source>
        <strain evidence="3 4">IC158</strain>
    </source>
</reference>
<dbReference type="Pfam" id="PF04851">
    <property type="entry name" value="ResIII"/>
    <property type="match status" value="1"/>
</dbReference>
<gene>
    <name evidence="3" type="ORF">ESZ48_02820</name>
</gene>
<dbReference type="GO" id="GO:0004519">
    <property type="term" value="F:endonuclease activity"/>
    <property type="evidence" value="ECO:0007669"/>
    <property type="project" value="UniProtKB-KW"/>
</dbReference>
<keyword evidence="1" id="KW-0175">Coiled coil</keyword>
<dbReference type="EMBL" id="SDDZ01000001">
    <property type="protein sequence ID" value="RXJ52642.1"/>
    <property type="molecule type" value="Genomic_DNA"/>
</dbReference>
<keyword evidence="3" id="KW-0255">Endonuclease</keyword>
<name>A0A4Q0XK92_9FLAO</name>
<feature type="coiled-coil region" evidence="1">
    <location>
        <begin position="691"/>
        <end position="731"/>
    </location>
</feature>
<accession>A0A4Q0XK92</accession>
<dbReference type="InterPro" id="IPR006935">
    <property type="entry name" value="Helicase/UvrB_N"/>
</dbReference>
<dbReference type="Pfam" id="PF10544">
    <property type="entry name" value="T5orf172"/>
    <property type="match status" value="1"/>
</dbReference>